<dbReference type="InterPro" id="IPR040091">
    <property type="entry name" value="LRRC56"/>
</dbReference>
<feature type="compositionally biased region" description="Polar residues" evidence="3">
    <location>
        <begin position="506"/>
        <end position="526"/>
    </location>
</feature>
<feature type="region of interest" description="Disordered" evidence="3">
    <location>
        <begin position="251"/>
        <end position="331"/>
    </location>
</feature>
<accession>V4C1X8</accession>
<feature type="region of interest" description="Disordered" evidence="3">
    <location>
        <begin position="420"/>
        <end position="563"/>
    </location>
</feature>
<dbReference type="OMA" id="CGTHDLS"/>
<dbReference type="InterPro" id="IPR001611">
    <property type="entry name" value="Leu-rich_rpt"/>
</dbReference>
<evidence type="ECO:0000313" key="4">
    <source>
        <dbReference type="EMBL" id="ESO95474.1"/>
    </source>
</evidence>
<dbReference type="EMBL" id="KB201656">
    <property type="protein sequence ID" value="ESO95474.1"/>
    <property type="molecule type" value="Genomic_DNA"/>
</dbReference>
<dbReference type="Gene3D" id="3.80.10.10">
    <property type="entry name" value="Ribonuclease Inhibitor"/>
    <property type="match status" value="1"/>
</dbReference>
<evidence type="ECO:0000256" key="2">
    <source>
        <dbReference type="ARBA" id="ARBA00022737"/>
    </source>
</evidence>
<keyword evidence="1" id="KW-0433">Leucine-rich repeat</keyword>
<evidence type="ECO:0000256" key="3">
    <source>
        <dbReference type="SAM" id="MobiDB-lite"/>
    </source>
</evidence>
<dbReference type="GeneID" id="20238449"/>
<dbReference type="PANTHER" id="PTHR22708">
    <property type="entry name" value="LEUCINE-RICH REPEAT-CONTAINING PROTEIN 56"/>
    <property type="match status" value="1"/>
</dbReference>
<dbReference type="HOGENOM" id="CLU_031382_2_0_1"/>
<feature type="compositionally biased region" description="Polar residues" evidence="3">
    <location>
        <begin position="251"/>
        <end position="268"/>
    </location>
</feature>
<proteinExistence type="predicted"/>
<feature type="compositionally biased region" description="Polar residues" evidence="3">
    <location>
        <begin position="474"/>
        <end position="488"/>
    </location>
</feature>
<dbReference type="PANTHER" id="PTHR22708:SF0">
    <property type="entry name" value="LEUCINE-RICH REPEAT-CONTAINING PROTEIN 56"/>
    <property type="match status" value="1"/>
</dbReference>
<dbReference type="InterPro" id="IPR025875">
    <property type="entry name" value="Leu-rich_rpt_4"/>
</dbReference>
<organism evidence="4 5">
    <name type="scientific">Lottia gigantea</name>
    <name type="common">Giant owl limpet</name>
    <dbReference type="NCBI Taxonomy" id="225164"/>
    <lineage>
        <taxon>Eukaryota</taxon>
        <taxon>Metazoa</taxon>
        <taxon>Spiralia</taxon>
        <taxon>Lophotrochozoa</taxon>
        <taxon>Mollusca</taxon>
        <taxon>Gastropoda</taxon>
        <taxon>Patellogastropoda</taxon>
        <taxon>Lottioidea</taxon>
        <taxon>Lottiidae</taxon>
        <taxon>Lottia</taxon>
    </lineage>
</organism>
<dbReference type="InterPro" id="IPR032675">
    <property type="entry name" value="LRR_dom_sf"/>
</dbReference>
<keyword evidence="2" id="KW-0677">Repeat</keyword>
<evidence type="ECO:0000313" key="5">
    <source>
        <dbReference type="Proteomes" id="UP000030746"/>
    </source>
</evidence>
<dbReference type="CTD" id="20238449"/>
<dbReference type="RefSeq" id="XP_009053980.1">
    <property type="nucleotide sequence ID" value="XM_009055732.1"/>
</dbReference>
<keyword evidence="5" id="KW-1185">Reference proteome</keyword>
<gene>
    <name evidence="4" type="ORF">LOTGIDRAFT_160627</name>
</gene>
<protein>
    <recommendedName>
        <fullName evidence="6">Leucine-rich repeat-containing protein 56</fullName>
    </recommendedName>
</protein>
<dbReference type="STRING" id="225164.V4C1X8"/>
<evidence type="ECO:0000256" key="1">
    <source>
        <dbReference type="ARBA" id="ARBA00022614"/>
    </source>
</evidence>
<dbReference type="Proteomes" id="UP000030746">
    <property type="component" value="Unassembled WGS sequence"/>
</dbReference>
<dbReference type="KEGG" id="lgi:LOTGIDRAFT_160627"/>
<dbReference type="OrthoDB" id="676979at2759"/>
<sequence length="563" mass="62780">MATDTDHMRPASVLTRGVQITEFKETNVNPEPVFLEESDVLLEQYLSPRKLKMLTGVDNLEEVTSLELKVNTTETSLGNFGSLLPNLTQLKMSDSVIHSIRDIGSSLRGVRVLWMSQCGLNEVDGISSMTSLQEVYLPYNEISDISALSMLDDLQILDLEGNNIDDIAQMQYLALCDKLTRLTIEGNPVCTMRTPDSEEQNYNYREEVQKILPTVEILDDEPLVSGSQPSMSINAFDADWEYLEELQRDSLFQSPSEVPEETATSIESTPLRPATAYRPGSALRPSSGFRPSSASRRPATISGRPSTSIRPTTAFAERPVSSDAIDGMKDGGASVLTQGGVICGNPSRALRERRKITQSKDEVETDQQEYNDDIDKENDKSIVDELKEWRQDHSKRIEQIQASKKAQVLVIDHNDIVEEDEDAELNSPPKSVINLKITEKQMRQQKKKSSGYGDKQDESFECIDGENETIRNMPMTSNSPLISTNSSKLGDMPSPVPKTKSDRYSKSSLHHNNPQRNEPLPSTSHNVIPALSQPRPLIKGETRMRRQLPQVPSLPSKPPAPRV</sequence>
<dbReference type="SUPFAM" id="SSF52058">
    <property type="entry name" value="L domain-like"/>
    <property type="match status" value="1"/>
</dbReference>
<dbReference type="PROSITE" id="PS51450">
    <property type="entry name" value="LRR"/>
    <property type="match status" value="2"/>
</dbReference>
<reference evidence="4 5" key="1">
    <citation type="journal article" date="2013" name="Nature">
        <title>Insights into bilaterian evolution from three spiralian genomes.</title>
        <authorList>
            <person name="Simakov O."/>
            <person name="Marletaz F."/>
            <person name="Cho S.J."/>
            <person name="Edsinger-Gonzales E."/>
            <person name="Havlak P."/>
            <person name="Hellsten U."/>
            <person name="Kuo D.H."/>
            <person name="Larsson T."/>
            <person name="Lv J."/>
            <person name="Arendt D."/>
            <person name="Savage R."/>
            <person name="Osoegawa K."/>
            <person name="de Jong P."/>
            <person name="Grimwood J."/>
            <person name="Chapman J.A."/>
            <person name="Shapiro H."/>
            <person name="Aerts A."/>
            <person name="Otillar R.P."/>
            <person name="Terry A.Y."/>
            <person name="Boore J.L."/>
            <person name="Grigoriev I.V."/>
            <person name="Lindberg D.R."/>
            <person name="Seaver E.C."/>
            <person name="Weisblat D.A."/>
            <person name="Putnam N.H."/>
            <person name="Rokhsar D.S."/>
        </authorList>
    </citation>
    <scope>NUCLEOTIDE SEQUENCE [LARGE SCALE GENOMIC DNA]</scope>
</reference>
<evidence type="ECO:0008006" key="6">
    <source>
        <dbReference type="Google" id="ProtNLM"/>
    </source>
</evidence>
<name>V4C1X8_LOTGI</name>
<dbReference type="Pfam" id="PF12799">
    <property type="entry name" value="LRR_4"/>
    <property type="match status" value="1"/>
</dbReference>
<dbReference type="AlphaFoldDB" id="V4C1X8"/>